<gene>
    <name evidence="3" type="ORF">JIN87_11110</name>
</gene>
<dbReference type="GO" id="GO:0005886">
    <property type="term" value="C:plasma membrane"/>
    <property type="evidence" value="ECO:0007669"/>
    <property type="project" value="TreeGrafter"/>
</dbReference>
<dbReference type="GO" id="GO:0008643">
    <property type="term" value="P:carbohydrate transport"/>
    <property type="evidence" value="ECO:0007669"/>
    <property type="project" value="InterPro"/>
</dbReference>
<protein>
    <submittedName>
        <fullName evidence="3">MFS transporter</fullName>
    </submittedName>
</protein>
<feature type="transmembrane region" description="Helical" evidence="2">
    <location>
        <begin position="48"/>
        <end position="66"/>
    </location>
</feature>
<feature type="transmembrane region" description="Helical" evidence="2">
    <location>
        <begin position="288"/>
        <end position="309"/>
    </location>
</feature>
<keyword evidence="4" id="KW-1185">Reference proteome</keyword>
<dbReference type="Pfam" id="PF13347">
    <property type="entry name" value="MFS_2"/>
    <property type="match status" value="1"/>
</dbReference>
<proteinExistence type="inferred from homology"/>
<keyword evidence="2" id="KW-0472">Membrane</keyword>
<feature type="transmembrane region" description="Helical" evidence="2">
    <location>
        <begin position="316"/>
        <end position="339"/>
    </location>
</feature>
<comment type="similarity">
    <text evidence="1">Belongs to the sodium:galactoside symporter (TC 2.A.2) family.</text>
</comment>
<comment type="caution">
    <text evidence="3">The sequence shown here is derived from an EMBL/GenBank/DDBJ whole genome shotgun (WGS) entry which is preliminary data.</text>
</comment>
<dbReference type="Gene3D" id="1.20.1250.20">
    <property type="entry name" value="MFS general substrate transporter like domains"/>
    <property type="match status" value="2"/>
</dbReference>
<name>A0A934VPL5_9BACT</name>
<dbReference type="RefSeq" id="WP_200355632.1">
    <property type="nucleotide sequence ID" value="NZ_JAENIL010000018.1"/>
</dbReference>
<dbReference type="PANTHER" id="PTHR11328:SF24">
    <property type="entry name" value="MAJOR FACILITATOR SUPERFAMILY (MFS) PROFILE DOMAIN-CONTAINING PROTEIN"/>
    <property type="match status" value="1"/>
</dbReference>
<keyword evidence="2" id="KW-0812">Transmembrane</keyword>
<feature type="transmembrane region" description="Helical" evidence="2">
    <location>
        <begin position="161"/>
        <end position="179"/>
    </location>
</feature>
<feature type="transmembrane region" description="Helical" evidence="2">
    <location>
        <begin position="345"/>
        <end position="364"/>
    </location>
</feature>
<dbReference type="AlphaFoldDB" id="A0A934VPL5"/>
<dbReference type="Proteomes" id="UP000617628">
    <property type="component" value="Unassembled WGS sequence"/>
</dbReference>
<organism evidence="3 4">
    <name type="scientific">Pelagicoccus mobilis</name>
    <dbReference type="NCBI Taxonomy" id="415221"/>
    <lineage>
        <taxon>Bacteria</taxon>
        <taxon>Pseudomonadati</taxon>
        <taxon>Verrucomicrobiota</taxon>
        <taxon>Opitutia</taxon>
        <taxon>Puniceicoccales</taxon>
        <taxon>Pelagicoccaceae</taxon>
        <taxon>Pelagicoccus</taxon>
    </lineage>
</organism>
<dbReference type="GO" id="GO:0015293">
    <property type="term" value="F:symporter activity"/>
    <property type="evidence" value="ECO:0007669"/>
    <property type="project" value="InterPro"/>
</dbReference>
<feature type="transmembrane region" description="Helical" evidence="2">
    <location>
        <begin position="199"/>
        <end position="217"/>
    </location>
</feature>
<feature type="transmembrane region" description="Helical" evidence="2">
    <location>
        <begin position="87"/>
        <end position="106"/>
    </location>
</feature>
<dbReference type="InterPro" id="IPR039672">
    <property type="entry name" value="MFS_2"/>
</dbReference>
<evidence type="ECO:0000313" key="3">
    <source>
        <dbReference type="EMBL" id="MBK1877417.1"/>
    </source>
</evidence>
<evidence type="ECO:0000256" key="1">
    <source>
        <dbReference type="ARBA" id="ARBA00009617"/>
    </source>
</evidence>
<reference evidence="3" key="1">
    <citation type="submission" date="2021-01" db="EMBL/GenBank/DDBJ databases">
        <title>Modified the classification status of verrucomicrobia.</title>
        <authorList>
            <person name="Feng X."/>
        </authorList>
    </citation>
    <scope>NUCLEOTIDE SEQUENCE</scope>
    <source>
        <strain evidence="3">KCTC 13126</strain>
    </source>
</reference>
<dbReference type="SUPFAM" id="SSF103473">
    <property type="entry name" value="MFS general substrate transporter"/>
    <property type="match status" value="1"/>
</dbReference>
<dbReference type="EMBL" id="JAENIL010000018">
    <property type="protein sequence ID" value="MBK1877417.1"/>
    <property type="molecule type" value="Genomic_DNA"/>
</dbReference>
<evidence type="ECO:0000313" key="4">
    <source>
        <dbReference type="Proteomes" id="UP000617628"/>
    </source>
</evidence>
<feature type="transmembrane region" description="Helical" evidence="2">
    <location>
        <begin position="118"/>
        <end position="141"/>
    </location>
</feature>
<feature type="transmembrane region" description="Helical" evidence="2">
    <location>
        <begin position="408"/>
        <end position="425"/>
    </location>
</feature>
<sequence>MTTQTLPETKRPTTWNIIGYSLGEGAGSLVMNSINGFALLFYTDALGLPAKMAGLALSLAVFWDAITDPAMGYISDNSRSRFGRRHSFMLLGGIAMAVSYYFIWAVPDGFRSSQEHLFWYLVIMNIIMRTAVTVFVVPYVALGFEVCTDYQDRSKLQGIKFTVGMLANFAGPALAWKFFFADVGETKGTSIASNFNDMAVAFTIAVILLILATTWLTRQFAIDSRSFTPPKSHGFGGFFKEVFSILSEKLPAIIFSAVTTYIVGVVLVGSIQMYVYVHFMQLTSDQKVFVHGMGMVSGGIGALVAPAIAKRLDKKATAIVGIGCGILSNILMWLVFITFDLPVDTALSIGSASIPVAVICFVLCQGMFWGGNAILQPITYSMIADVSQIRQHRTGELRDGSYSAMLSLIYKVAIAVGILISGYVISGIGYEAELEQQTSLVVDRLMQALCISGIVFPLIAGLVLVYYPVNKARMEALEVESELKFPNN</sequence>
<feature type="transmembrane region" description="Helical" evidence="2">
    <location>
        <begin position="250"/>
        <end position="276"/>
    </location>
</feature>
<keyword evidence="2" id="KW-1133">Transmembrane helix</keyword>
<evidence type="ECO:0000256" key="2">
    <source>
        <dbReference type="SAM" id="Phobius"/>
    </source>
</evidence>
<dbReference type="PANTHER" id="PTHR11328">
    <property type="entry name" value="MAJOR FACILITATOR SUPERFAMILY DOMAIN-CONTAINING PROTEIN"/>
    <property type="match status" value="1"/>
</dbReference>
<accession>A0A934VPL5</accession>
<feature type="transmembrane region" description="Helical" evidence="2">
    <location>
        <begin position="445"/>
        <end position="467"/>
    </location>
</feature>
<dbReference type="InterPro" id="IPR036259">
    <property type="entry name" value="MFS_trans_sf"/>
</dbReference>
<feature type="transmembrane region" description="Helical" evidence="2">
    <location>
        <begin position="21"/>
        <end position="42"/>
    </location>
</feature>